<evidence type="ECO:0000313" key="3">
    <source>
        <dbReference type="Proteomes" id="UP001217918"/>
    </source>
</evidence>
<reference evidence="2" key="1">
    <citation type="journal article" date="2023" name="Mol. Plant Microbe Interact.">
        <title>Elucidating the Obligate Nature and Biological Capacity of an Invasive Fungal Corn Pathogen.</title>
        <authorList>
            <person name="MacCready J.S."/>
            <person name="Roggenkamp E.M."/>
            <person name="Gdanetz K."/>
            <person name="Chilvers M.I."/>
        </authorList>
    </citation>
    <scope>NUCLEOTIDE SEQUENCE</scope>
    <source>
        <strain evidence="2">PM02</strain>
    </source>
</reference>
<sequence>MTAVVFGAPTCVAAQRTRAAAAAANLAGSESSSVLGPTAAVAELEPGTHVSELAGSSRRALVSRPSVSHGRKRSDDADGAARGEGRDGAADPCDDQRESGT</sequence>
<dbReference type="Proteomes" id="UP001217918">
    <property type="component" value="Unassembled WGS sequence"/>
</dbReference>
<comment type="caution">
    <text evidence="2">The sequence shown here is derived from an EMBL/GenBank/DDBJ whole genome shotgun (WGS) entry which is preliminary data.</text>
</comment>
<name>A0AAD9I5C0_9PEZI</name>
<evidence type="ECO:0000313" key="2">
    <source>
        <dbReference type="EMBL" id="KAK2071481.1"/>
    </source>
</evidence>
<protein>
    <submittedName>
        <fullName evidence="2">Uncharacterized protein</fullName>
    </submittedName>
</protein>
<accession>A0AAD9I5C0</accession>
<keyword evidence="3" id="KW-1185">Reference proteome</keyword>
<organism evidence="2 3">
    <name type="scientific">Phyllachora maydis</name>
    <dbReference type="NCBI Taxonomy" id="1825666"/>
    <lineage>
        <taxon>Eukaryota</taxon>
        <taxon>Fungi</taxon>
        <taxon>Dikarya</taxon>
        <taxon>Ascomycota</taxon>
        <taxon>Pezizomycotina</taxon>
        <taxon>Sordariomycetes</taxon>
        <taxon>Sordariomycetidae</taxon>
        <taxon>Phyllachorales</taxon>
        <taxon>Phyllachoraceae</taxon>
        <taxon>Phyllachora</taxon>
    </lineage>
</organism>
<dbReference type="AlphaFoldDB" id="A0AAD9I5C0"/>
<feature type="region of interest" description="Disordered" evidence="1">
    <location>
        <begin position="50"/>
        <end position="101"/>
    </location>
</feature>
<proteinExistence type="predicted"/>
<feature type="compositionally biased region" description="Basic and acidic residues" evidence="1">
    <location>
        <begin position="73"/>
        <end position="101"/>
    </location>
</feature>
<gene>
    <name evidence="2" type="ORF">P8C59_005903</name>
</gene>
<evidence type="ECO:0000256" key="1">
    <source>
        <dbReference type="SAM" id="MobiDB-lite"/>
    </source>
</evidence>
<dbReference type="EMBL" id="JAQQPM010000005">
    <property type="protein sequence ID" value="KAK2071481.1"/>
    <property type="molecule type" value="Genomic_DNA"/>
</dbReference>